<dbReference type="AlphaFoldDB" id="A0A7J6VSG1"/>
<comment type="caution">
    <text evidence="2">The sequence shown here is derived from an EMBL/GenBank/DDBJ whole genome shotgun (WGS) entry which is preliminary data.</text>
</comment>
<dbReference type="Pfam" id="PF13966">
    <property type="entry name" value="zf-RVT"/>
    <property type="match status" value="1"/>
</dbReference>
<evidence type="ECO:0000313" key="2">
    <source>
        <dbReference type="EMBL" id="KAF5187155.1"/>
    </source>
</evidence>
<name>A0A7J6VSG1_THATH</name>
<protein>
    <recommendedName>
        <fullName evidence="1">Reverse transcriptase zinc-binding domain-containing protein</fullName>
    </recommendedName>
</protein>
<dbReference type="InterPro" id="IPR026960">
    <property type="entry name" value="RVT-Znf"/>
</dbReference>
<reference evidence="2 3" key="1">
    <citation type="submission" date="2020-06" db="EMBL/GenBank/DDBJ databases">
        <title>Transcriptomic and genomic resources for Thalictrum thalictroides and T. hernandezii: Facilitating candidate gene discovery in an emerging model plant lineage.</title>
        <authorList>
            <person name="Arias T."/>
            <person name="Riano-Pachon D.M."/>
            <person name="Di Stilio V.S."/>
        </authorList>
    </citation>
    <scope>NUCLEOTIDE SEQUENCE [LARGE SCALE GENOMIC DNA]</scope>
    <source>
        <strain evidence="3">cv. WT478/WT964</strain>
        <tissue evidence="2">Leaves</tissue>
    </source>
</reference>
<evidence type="ECO:0000259" key="1">
    <source>
        <dbReference type="Pfam" id="PF13966"/>
    </source>
</evidence>
<dbReference type="OrthoDB" id="1744683at2759"/>
<sequence>MVKTLASGRIHGIQMASFENASGRKTKLPVNLYKVVWFSNKMPRHSFITWLAIRNGLKTLDRLKSYGVVQNDTCVLTY</sequence>
<proteinExistence type="predicted"/>
<organism evidence="2 3">
    <name type="scientific">Thalictrum thalictroides</name>
    <name type="common">Rue-anemone</name>
    <name type="synonym">Anemone thalictroides</name>
    <dbReference type="NCBI Taxonomy" id="46969"/>
    <lineage>
        <taxon>Eukaryota</taxon>
        <taxon>Viridiplantae</taxon>
        <taxon>Streptophyta</taxon>
        <taxon>Embryophyta</taxon>
        <taxon>Tracheophyta</taxon>
        <taxon>Spermatophyta</taxon>
        <taxon>Magnoliopsida</taxon>
        <taxon>Ranunculales</taxon>
        <taxon>Ranunculaceae</taxon>
        <taxon>Thalictroideae</taxon>
        <taxon>Thalictrum</taxon>
    </lineage>
</organism>
<keyword evidence="3" id="KW-1185">Reference proteome</keyword>
<accession>A0A7J6VSG1</accession>
<dbReference type="Proteomes" id="UP000554482">
    <property type="component" value="Unassembled WGS sequence"/>
</dbReference>
<gene>
    <name evidence="2" type="ORF">FRX31_023258</name>
</gene>
<dbReference type="EMBL" id="JABWDY010028375">
    <property type="protein sequence ID" value="KAF5187155.1"/>
    <property type="molecule type" value="Genomic_DNA"/>
</dbReference>
<evidence type="ECO:0000313" key="3">
    <source>
        <dbReference type="Proteomes" id="UP000554482"/>
    </source>
</evidence>
<feature type="domain" description="Reverse transcriptase zinc-binding" evidence="1">
    <location>
        <begin position="25"/>
        <end position="76"/>
    </location>
</feature>